<gene>
    <name evidence="1" type="ORF">C8P68_106356</name>
</gene>
<keyword evidence="2" id="KW-1185">Reference proteome</keyword>
<evidence type="ECO:0000313" key="1">
    <source>
        <dbReference type="EMBL" id="PTQ95141.1"/>
    </source>
</evidence>
<dbReference type="RefSeq" id="WP_107830094.1">
    <property type="nucleotide sequence ID" value="NZ_CP160205.1"/>
</dbReference>
<evidence type="ECO:0000313" key="2">
    <source>
        <dbReference type="Proteomes" id="UP000244168"/>
    </source>
</evidence>
<proteinExistence type="predicted"/>
<dbReference type="AlphaFoldDB" id="A0A2T5J7T7"/>
<protein>
    <submittedName>
        <fullName evidence="1">Uncharacterized protein</fullName>
    </submittedName>
</protein>
<comment type="caution">
    <text evidence="1">The sequence shown here is derived from an EMBL/GenBank/DDBJ whole genome shotgun (WGS) entry which is preliminary data.</text>
</comment>
<accession>A0A2T5J7T7</accession>
<reference evidence="1 2" key="1">
    <citation type="submission" date="2018-04" db="EMBL/GenBank/DDBJ databases">
        <title>Genomic Encyclopedia of Archaeal and Bacterial Type Strains, Phase II (KMG-II): from individual species to whole genera.</title>
        <authorList>
            <person name="Goeker M."/>
        </authorList>
    </citation>
    <scope>NUCLEOTIDE SEQUENCE [LARGE SCALE GENOMIC DNA]</scope>
    <source>
        <strain evidence="1 2">DSM 26809</strain>
    </source>
</reference>
<name>A0A2T5J7T7_9SPHI</name>
<organism evidence="1 2">
    <name type="scientific">Mucilaginibacter yixingensis</name>
    <dbReference type="NCBI Taxonomy" id="1295612"/>
    <lineage>
        <taxon>Bacteria</taxon>
        <taxon>Pseudomonadati</taxon>
        <taxon>Bacteroidota</taxon>
        <taxon>Sphingobacteriia</taxon>
        <taxon>Sphingobacteriales</taxon>
        <taxon>Sphingobacteriaceae</taxon>
        <taxon>Mucilaginibacter</taxon>
    </lineage>
</organism>
<dbReference type="Proteomes" id="UP000244168">
    <property type="component" value="Unassembled WGS sequence"/>
</dbReference>
<dbReference type="EMBL" id="QAOQ01000006">
    <property type="protein sequence ID" value="PTQ95141.1"/>
    <property type="molecule type" value="Genomic_DNA"/>
</dbReference>
<sequence length="70" mass="7759">MILTYHEAIELMSYLPVALPAAGRVIPKQNIDQSEMGHLHQSISDLESLAQGDDIGFDASHMEQPLRRTA</sequence>